<dbReference type="OrthoDB" id="1440513at2"/>
<name>A0A3D9D0B9_9FLAO</name>
<gene>
    <name evidence="1" type="ORF">DRF58_05975</name>
</gene>
<proteinExistence type="predicted"/>
<protein>
    <submittedName>
        <fullName evidence="1">Uncharacterized protein</fullName>
    </submittedName>
</protein>
<evidence type="ECO:0000313" key="2">
    <source>
        <dbReference type="Proteomes" id="UP000256326"/>
    </source>
</evidence>
<dbReference type="Proteomes" id="UP000256326">
    <property type="component" value="Unassembled WGS sequence"/>
</dbReference>
<organism evidence="1 2">
    <name type="scientific">Epilithonimonas hispanica</name>
    <dbReference type="NCBI Taxonomy" id="358687"/>
    <lineage>
        <taxon>Bacteria</taxon>
        <taxon>Pseudomonadati</taxon>
        <taxon>Bacteroidota</taxon>
        <taxon>Flavobacteriia</taxon>
        <taxon>Flavobacteriales</taxon>
        <taxon>Weeksellaceae</taxon>
        <taxon>Chryseobacterium group</taxon>
        <taxon>Epilithonimonas</taxon>
    </lineage>
</organism>
<sequence length="188" mass="21859">MDNWQNLYKELAQKLTADLNEQEAEIYSQLNTIIGYEDKSPIRWLDLWHNQVNFLEEELEFPTPAVFLSFRSGQVKDLGEKIQEMTLQIDCYLFYETFANTFTGSFNQEDALRFIGILDFINSRMHATNGENYSAMRKIAFAPEDTGNAGNLYRITFECIVQDETAAKMEEGEIKAFEIEEQDDFIIT</sequence>
<evidence type="ECO:0000313" key="1">
    <source>
        <dbReference type="EMBL" id="REC71361.1"/>
    </source>
</evidence>
<reference evidence="1 2" key="1">
    <citation type="journal article" date="2006" name="Int. J. Syst. Evol. Microbiol.">
        <title>Chryseobacterium hispanicum sp. nov., isolated from the drinking water distribution system of Sevilla, Spain.</title>
        <authorList>
            <person name="Gallego V."/>
            <person name="Garcia M.T."/>
            <person name="Ventosa A."/>
        </authorList>
    </citation>
    <scope>NUCLEOTIDE SEQUENCE [LARGE SCALE GENOMIC DNA]</scope>
    <source>
        <strain evidence="1 2">KCTC 22104</strain>
    </source>
</reference>
<keyword evidence="2" id="KW-1185">Reference proteome</keyword>
<dbReference type="RefSeq" id="WP_116033843.1">
    <property type="nucleotide sequence ID" value="NZ_JBHLVV010000052.1"/>
</dbReference>
<dbReference type="AlphaFoldDB" id="A0A3D9D0B9"/>
<accession>A0A3D9D0B9</accession>
<dbReference type="EMBL" id="QNUG01000010">
    <property type="protein sequence ID" value="REC71361.1"/>
    <property type="molecule type" value="Genomic_DNA"/>
</dbReference>
<comment type="caution">
    <text evidence="1">The sequence shown here is derived from an EMBL/GenBank/DDBJ whole genome shotgun (WGS) entry which is preliminary data.</text>
</comment>